<dbReference type="AlphaFoldDB" id="A0A0F5I1X8"/>
<evidence type="ECO:0000259" key="4">
    <source>
        <dbReference type="Pfam" id="PF01168"/>
    </source>
</evidence>
<evidence type="ECO:0000256" key="1">
    <source>
        <dbReference type="ARBA" id="ARBA00001933"/>
    </source>
</evidence>
<protein>
    <submittedName>
        <fullName evidence="5">Amino acid racemase</fullName>
    </submittedName>
</protein>
<accession>A0A0F5I1X8</accession>
<keyword evidence="3" id="KW-0413">Isomerase</keyword>
<name>A0A0F5I1X8_BACTR</name>
<dbReference type="Pfam" id="PF01168">
    <property type="entry name" value="Ala_racemase_N"/>
    <property type="match status" value="1"/>
</dbReference>
<dbReference type="InterPro" id="IPR029066">
    <property type="entry name" value="PLP-binding_barrel"/>
</dbReference>
<dbReference type="EMBL" id="JWIR02000040">
    <property type="protein sequence ID" value="KKB39649.1"/>
    <property type="molecule type" value="Genomic_DNA"/>
</dbReference>
<dbReference type="GO" id="GO:0030170">
    <property type="term" value="F:pyridoxal phosphate binding"/>
    <property type="evidence" value="ECO:0007669"/>
    <property type="project" value="TreeGrafter"/>
</dbReference>
<dbReference type="Proteomes" id="UP000031563">
    <property type="component" value="Unassembled WGS sequence"/>
</dbReference>
<evidence type="ECO:0000313" key="5">
    <source>
        <dbReference type="EMBL" id="KKB39649.1"/>
    </source>
</evidence>
<dbReference type="RefSeq" id="WP_040047623.1">
    <property type="nucleotide sequence ID" value="NZ_JWIR02000040.1"/>
</dbReference>
<dbReference type="GO" id="GO:0005829">
    <property type="term" value="C:cytosol"/>
    <property type="evidence" value="ECO:0007669"/>
    <property type="project" value="TreeGrafter"/>
</dbReference>
<reference evidence="5" key="1">
    <citation type="submission" date="2015-02" db="EMBL/GenBank/DDBJ databases">
        <title>Genome Assembly of Bacillaceae bacterium MTCC 8252.</title>
        <authorList>
            <person name="Verma A."/>
            <person name="Khatri I."/>
            <person name="Mual P."/>
            <person name="Subramanian S."/>
            <person name="Krishnamurthi S."/>
        </authorList>
    </citation>
    <scope>NUCLEOTIDE SEQUENCE [LARGE SCALE GENOMIC DNA]</scope>
    <source>
        <strain evidence="5">MTCC 8252</strain>
    </source>
</reference>
<evidence type="ECO:0000256" key="2">
    <source>
        <dbReference type="ARBA" id="ARBA00022898"/>
    </source>
</evidence>
<dbReference type="Gene3D" id="3.20.20.10">
    <property type="entry name" value="Alanine racemase"/>
    <property type="match status" value="1"/>
</dbReference>
<dbReference type="InterPro" id="IPR001608">
    <property type="entry name" value="Ala_racemase_N"/>
</dbReference>
<dbReference type="STRING" id="1221996.QY95_02279"/>
<dbReference type="InterPro" id="IPR000821">
    <property type="entry name" value="Ala_racemase"/>
</dbReference>
<dbReference type="OrthoDB" id="504078at2"/>
<evidence type="ECO:0000313" key="6">
    <source>
        <dbReference type="Proteomes" id="UP000031563"/>
    </source>
</evidence>
<dbReference type="PANTHER" id="PTHR30511">
    <property type="entry name" value="ALANINE RACEMASE"/>
    <property type="match status" value="1"/>
</dbReference>
<gene>
    <name evidence="5" type="ORF">QY95_02279</name>
</gene>
<comment type="caution">
    <text evidence="5">The sequence shown here is derived from an EMBL/GenBank/DDBJ whole genome shotgun (WGS) entry which is preliminary data.</text>
</comment>
<keyword evidence="6" id="KW-1185">Reference proteome</keyword>
<comment type="cofactor">
    <cofactor evidence="1">
        <name>pyridoxal 5'-phosphate</name>
        <dbReference type="ChEBI" id="CHEBI:597326"/>
    </cofactor>
</comment>
<dbReference type="PANTHER" id="PTHR30511:SF3">
    <property type="entry name" value="LYSINE RACEMASE"/>
    <property type="match status" value="1"/>
</dbReference>
<dbReference type="SUPFAM" id="SSF51419">
    <property type="entry name" value="PLP-binding barrel"/>
    <property type="match status" value="1"/>
</dbReference>
<feature type="domain" description="Alanine racemase N-terminal" evidence="4">
    <location>
        <begin position="10"/>
        <end position="228"/>
    </location>
</feature>
<organism evidence="5 6">
    <name type="scientific">Bacillus thermotolerans</name>
    <name type="common">Quasibacillus thermotolerans</name>
    <dbReference type="NCBI Taxonomy" id="1221996"/>
    <lineage>
        <taxon>Bacteria</taxon>
        <taxon>Bacillati</taxon>
        <taxon>Bacillota</taxon>
        <taxon>Bacilli</taxon>
        <taxon>Bacillales</taxon>
        <taxon>Bacillaceae</taxon>
        <taxon>Bacillus</taxon>
    </lineage>
</organism>
<dbReference type="GO" id="GO:0008784">
    <property type="term" value="F:alanine racemase activity"/>
    <property type="evidence" value="ECO:0007669"/>
    <property type="project" value="TreeGrafter"/>
</dbReference>
<keyword evidence="2" id="KW-0663">Pyridoxal phosphate</keyword>
<sequence length="370" mass="40367">MRTVTPRIEINLDKIRHNAKTLKDLYGKKGIQITGVVKGVGASLKIAEALVESGIKSLADSKIANIKKLKQSNLNAILMLLRTPALSEIEEVVRFADISMNTELDVVRALSAEAVKQRKTHQIILMAEMGDLREGILLKDMPAFIEETAKLPNIRIAGIGTNFACFGGVIPTEQKMRAFSSFVKSIQSQFSLLLPYVSGGNSANYNWMMHTQDTGLVNNIRLGESIFLGRETVGGTLIPNLYPDAFCFVAEVVESKVKPSVPAGSRGRNAFGETLSFKDRGEIRRAILGVGRQDVLVSGLTPPKPFEILGSSSDHIILDTKKVPLRPGDEVKFSVDYGAMLSAMTSPYVYKKYVYTSAKAQKASLSITTA</sequence>
<evidence type="ECO:0000256" key="3">
    <source>
        <dbReference type="ARBA" id="ARBA00023235"/>
    </source>
</evidence>
<dbReference type="CDD" id="cd06815">
    <property type="entry name" value="PLPDE_III_AR_like_1"/>
    <property type="match status" value="1"/>
</dbReference>
<proteinExistence type="predicted"/>